<dbReference type="Proteomes" id="UP000008063">
    <property type="component" value="Unassembled WGS sequence"/>
</dbReference>
<proteinExistence type="predicted"/>
<gene>
    <name evidence="1" type="ORF">SERLA73DRAFT_66595</name>
</gene>
<dbReference type="HOGENOM" id="CLU_126713_1_0_1"/>
<keyword evidence="2" id="KW-1185">Reference proteome</keyword>
<name>F8QIC2_SERL3</name>
<sequence>LLDSPRFTQQLFNVTLDKSHCISKWGNSLRPEYGEIGYTCWLLPLHISFHCALATIPPHILDDVKDKLHTCSNMVKVHCTNDRPNIYY</sequence>
<dbReference type="AlphaFoldDB" id="F8QIC2"/>
<dbReference type="InterPro" id="IPR027417">
    <property type="entry name" value="P-loop_NTPase"/>
</dbReference>
<feature type="non-terminal residue" evidence="1">
    <location>
        <position position="1"/>
    </location>
</feature>
<accession>F8QIC2</accession>
<protein>
    <submittedName>
        <fullName evidence="1">Uncharacterized protein</fullName>
    </submittedName>
</protein>
<reference evidence="2" key="1">
    <citation type="journal article" date="2011" name="Science">
        <title>The plant cell wall-decomposing machinery underlies the functional diversity of forest fungi.</title>
        <authorList>
            <person name="Eastwood D.C."/>
            <person name="Floudas D."/>
            <person name="Binder M."/>
            <person name="Majcherczyk A."/>
            <person name="Schneider P."/>
            <person name="Aerts A."/>
            <person name="Asiegbu F.O."/>
            <person name="Baker S.E."/>
            <person name="Barry K."/>
            <person name="Bendiksby M."/>
            <person name="Blumentritt M."/>
            <person name="Coutinho P.M."/>
            <person name="Cullen D."/>
            <person name="de Vries R.P."/>
            <person name="Gathman A."/>
            <person name="Goodell B."/>
            <person name="Henrissat B."/>
            <person name="Ihrmark K."/>
            <person name="Kauserud H."/>
            <person name="Kohler A."/>
            <person name="LaButti K."/>
            <person name="Lapidus A."/>
            <person name="Lavin J.L."/>
            <person name="Lee Y.-H."/>
            <person name="Lindquist E."/>
            <person name="Lilly W."/>
            <person name="Lucas S."/>
            <person name="Morin E."/>
            <person name="Murat C."/>
            <person name="Oguiza J.A."/>
            <person name="Park J."/>
            <person name="Pisabarro A.G."/>
            <person name="Riley R."/>
            <person name="Rosling A."/>
            <person name="Salamov A."/>
            <person name="Schmidt O."/>
            <person name="Schmutz J."/>
            <person name="Skrede I."/>
            <person name="Stenlid J."/>
            <person name="Wiebenga A."/>
            <person name="Xie X."/>
            <person name="Kuees U."/>
            <person name="Hibbett D.S."/>
            <person name="Hoffmeister D."/>
            <person name="Hoegberg N."/>
            <person name="Martin F."/>
            <person name="Grigoriev I.V."/>
            <person name="Watkinson S.C."/>
        </authorList>
    </citation>
    <scope>NUCLEOTIDE SEQUENCE [LARGE SCALE GENOMIC DNA]</scope>
    <source>
        <strain evidence="2">strain S7.3</strain>
    </source>
</reference>
<evidence type="ECO:0000313" key="1">
    <source>
        <dbReference type="EMBL" id="EGN91943.1"/>
    </source>
</evidence>
<dbReference type="InParanoid" id="F8QIC2"/>
<dbReference type="EMBL" id="GL945523">
    <property type="protein sequence ID" value="EGN91943.1"/>
    <property type="molecule type" value="Genomic_DNA"/>
</dbReference>
<evidence type="ECO:0000313" key="2">
    <source>
        <dbReference type="Proteomes" id="UP000008063"/>
    </source>
</evidence>
<dbReference type="Gene3D" id="3.40.50.300">
    <property type="entry name" value="P-loop containing nucleotide triphosphate hydrolases"/>
    <property type="match status" value="1"/>
</dbReference>
<organism evidence="2">
    <name type="scientific">Serpula lacrymans var. lacrymans (strain S7.3)</name>
    <name type="common">Dry rot fungus</name>
    <dbReference type="NCBI Taxonomy" id="936435"/>
    <lineage>
        <taxon>Eukaryota</taxon>
        <taxon>Fungi</taxon>
        <taxon>Dikarya</taxon>
        <taxon>Basidiomycota</taxon>
        <taxon>Agaricomycotina</taxon>
        <taxon>Agaricomycetes</taxon>
        <taxon>Agaricomycetidae</taxon>
        <taxon>Boletales</taxon>
        <taxon>Coniophorineae</taxon>
        <taxon>Serpulaceae</taxon>
        <taxon>Serpula</taxon>
    </lineage>
</organism>